<dbReference type="Proteomes" id="UP001172386">
    <property type="component" value="Unassembled WGS sequence"/>
</dbReference>
<proteinExistence type="predicted"/>
<protein>
    <submittedName>
        <fullName evidence="1">Uncharacterized protein</fullName>
    </submittedName>
</protein>
<gene>
    <name evidence="1" type="ORF">H2198_005576</name>
</gene>
<sequence length="609" mass="68617">MTSLKRSGSDRDLPSLDDSVLTTPSPLSKRLRTASLFAGGPTPETNGPAQDEHATLYGDDNVSWPLYDGQINMEAWSKQELEDYHNSPEVISLNSHVPITQELRNRHSYDTCYGMISQSKIKLVGSMAEVVANLDSPEVPQIRSHYLLNVISKEGRLMVAIPGGVFLAQLNEQVNESLRELVETGEIQLQALVHKKKIFDDIAAATQSKDAQTTSGSTYDNPHFLKVDNKTQRDEDDNIALGNAVSQEVDKTFQTSLAEVYSMLTRTSHQGRVADGTRLATPLLKHQEEALSFMLERENGPIRKEYQLWKNMPVDGHTWYRHSIAGIKSKSTPTETGGGILADEMGMGKTLTMLALIVQSLKSAEDWCLDDQTHLTDGIPSSKMLSRATLVVAPSSSLLYTWVDEIQKRISMKIVIHQDADQLAVKQPTADNTLKVLLYYGKGRPDNAQSLNNYDIVLTTYQTLVSDYDKGQHPVAEIAWHRIVLDEAHFIRRSSTFLYKRVAELHAKFRWCLTGTPIQNQLDDVGALFAFLRIFPFDRLSMFRQCIIGPFMDFGPRRLLAQQNLAKLLDAYCIRRTKALLNLTNIFETTHSVVFSSEEQQQYKRRRKI</sequence>
<accession>A0ACC3A5G5</accession>
<comment type="caution">
    <text evidence="1">The sequence shown here is derived from an EMBL/GenBank/DDBJ whole genome shotgun (WGS) entry which is preliminary data.</text>
</comment>
<reference evidence="1" key="1">
    <citation type="submission" date="2022-10" db="EMBL/GenBank/DDBJ databases">
        <title>Culturing micro-colonial fungi from biological soil crusts in the Mojave desert and describing Neophaeococcomyces mojavensis, and introducing the new genera and species Taxawa tesnikishii.</title>
        <authorList>
            <person name="Kurbessoian T."/>
            <person name="Stajich J.E."/>
        </authorList>
    </citation>
    <scope>NUCLEOTIDE SEQUENCE</scope>
    <source>
        <strain evidence="1">JES_112</strain>
    </source>
</reference>
<organism evidence="1 2">
    <name type="scientific">Neophaeococcomyces mojaviensis</name>
    <dbReference type="NCBI Taxonomy" id="3383035"/>
    <lineage>
        <taxon>Eukaryota</taxon>
        <taxon>Fungi</taxon>
        <taxon>Dikarya</taxon>
        <taxon>Ascomycota</taxon>
        <taxon>Pezizomycotina</taxon>
        <taxon>Eurotiomycetes</taxon>
        <taxon>Chaetothyriomycetidae</taxon>
        <taxon>Chaetothyriales</taxon>
        <taxon>Chaetothyriales incertae sedis</taxon>
        <taxon>Neophaeococcomyces</taxon>
    </lineage>
</organism>
<name>A0ACC3A5G5_9EURO</name>
<keyword evidence="2" id="KW-1185">Reference proteome</keyword>
<evidence type="ECO:0000313" key="2">
    <source>
        <dbReference type="Proteomes" id="UP001172386"/>
    </source>
</evidence>
<dbReference type="EMBL" id="JAPDRQ010000093">
    <property type="protein sequence ID" value="KAJ9655575.1"/>
    <property type="molecule type" value="Genomic_DNA"/>
</dbReference>
<evidence type="ECO:0000313" key="1">
    <source>
        <dbReference type="EMBL" id="KAJ9655575.1"/>
    </source>
</evidence>